<evidence type="ECO:0000313" key="1">
    <source>
        <dbReference type="EMBL" id="AGS70821.1"/>
    </source>
</evidence>
<dbReference type="AlphaFoldDB" id="S5UYF2"/>
<sequence>MWGLLYEDPLTALRQPYDEDDRARAALGDRMGREVEALGRALADHPPADLKSYLTGELALLDFGASLTAVLDSAVGRRALARGVGPGRLPHAVATAAVAHYLGRILQRGAPLPWTTAERDEVVRIVTGELGGDARSVGRWALRASGWTARRFGVVKLAGRQVDRRRAHIMSGIHPQAGDILKYLVRGEMLRELIRRRVREVAADHGPVVVFAHSLGGIAAVDLLAQEELTGVRHLVTAGSQAAHLHEIGALPGLAPGRPLPAHFPRWTNVYDKRDLLGFVAEPVFPGRVRDVELSDGQPFLAAHSGYFRNPGVHELLAQILRGTV</sequence>
<dbReference type="InterPro" id="IPR029058">
    <property type="entry name" value="AB_hydrolase_fold"/>
</dbReference>
<dbReference type="Gene3D" id="3.40.50.1820">
    <property type="entry name" value="alpha/beta hydrolase"/>
    <property type="match status" value="1"/>
</dbReference>
<evidence type="ECO:0000313" key="2">
    <source>
        <dbReference type="Proteomes" id="UP000015423"/>
    </source>
</evidence>
<keyword evidence="2" id="KW-1185">Reference proteome</keyword>
<gene>
    <name evidence="1" type="ORF">B446_20045</name>
</gene>
<organism evidence="1 2">
    <name type="scientific">Streptomyces collinus (strain DSM 40733 / Tue 365)</name>
    <dbReference type="NCBI Taxonomy" id="1214242"/>
    <lineage>
        <taxon>Bacteria</taxon>
        <taxon>Bacillati</taxon>
        <taxon>Actinomycetota</taxon>
        <taxon>Actinomycetes</taxon>
        <taxon>Kitasatosporales</taxon>
        <taxon>Streptomycetaceae</taxon>
        <taxon>Streptomyces</taxon>
    </lineage>
</organism>
<name>S5UYF2_STRC3</name>
<dbReference type="PATRIC" id="fig|1214242.5.peg.4104"/>
<reference evidence="2" key="1">
    <citation type="submission" date="2012-10" db="EMBL/GenBank/DDBJ databases">
        <title>The complete genome sequence of Streptomyces collinus Tu 365.</title>
        <authorList>
            <person name="Ruckert C."/>
            <person name="Szczepanowski R."/>
            <person name="Goesmann A."/>
            <person name="Pross E.K."/>
            <person name="Musiol E.M."/>
            <person name="Blin K."/>
            <person name="Wohlleben W."/>
            <person name="Puhler A."/>
            <person name="Weber T."/>
            <person name="Kalinowski J."/>
        </authorList>
    </citation>
    <scope>NUCLEOTIDE SEQUENCE [LARGE SCALE GENOMIC DNA]</scope>
    <source>
        <strain evidence="2">DSM 40733 / Tue 365</strain>
    </source>
</reference>
<dbReference type="HOGENOM" id="CLU_054376_0_0_11"/>
<reference evidence="1 2" key="2">
    <citation type="journal article" date="2013" name="J. Biotechnol.">
        <title>Complete genome sequence of the kirromycin producer Streptomyces collinus Tu 365 consisting of a linear chromosome and two linear plasmids.</title>
        <authorList>
            <person name="Ruckert C."/>
            <person name="Szczepanowski R."/>
            <person name="Albersmeier A."/>
            <person name="Goesmann A."/>
            <person name="Iftime D."/>
            <person name="Musiol E.M."/>
            <person name="Blin K."/>
            <person name="Wohlleben W."/>
            <person name="Puhler A."/>
            <person name="Kalinowski J."/>
            <person name="Weber T."/>
        </authorList>
    </citation>
    <scope>NUCLEOTIDE SEQUENCE [LARGE SCALE GENOMIC DNA]</scope>
    <source>
        <strain evidence="2">DSM 40733 / Tue 365</strain>
    </source>
</reference>
<dbReference type="Proteomes" id="UP000015423">
    <property type="component" value="Chromosome"/>
</dbReference>
<dbReference type="SUPFAM" id="SSF53474">
    <property type="entry name" value="alpha/beta-Hydrolases"/>
    <property type="match status" value="1"/>
</dbReference>
<accession>S5UYF2</accession>
<dbReference type="EMBL" id="CP006259">
    <property type="protein sequence ID" value="AGS70821.1"/>
    <property type="molecule type" value="Genomic_DNA"/>
</dbReference>
<dbReference type="KEGG" id="sci:B446_20045"/>
<protein>
    <submittedName>
        <fullName evidence="1">Uncharacterized protein</fullName>
    </submittedName>
</protein>
<dbReference type="STRING" id="1214242.B446_20045"/>
<dbReference type="eggNOG" id="COG3545">
    <property type="taxonomic scope" value="Bacteria"/>
</dbReference>
<proteinExistence type="predicted"/>